<dbReference type="PROSITE" id="PS00615">
    <property type="entry name" value="C_TYPE_LECTIN_1"/>
    <property type="match status" value="1"/>
</dbReference>
<sequence>METLIKVYYVILGIILSCNSPPGCLAQESICRTGWVYFDSSCYFFYTAHHVTWKHATMLCQTRNTYLVAIETAAENNFIHTHAKRLGGGYWLGGSDEFVEGQWEWASIGKPFEYTNWYPGAPDNQLHHQDCLMTKGIFHNGWWDDVDCNQVGKFICEENLRRSCYWMTMLTGIGLCNKRNGITQLNSINYIEGFVLSNLLSPK</sequence>
<name>A0A8B6C6F4_MYTGA</name>
<feature type="domain" description="C-type lectin" evidence="3">
    <location>
        <begin position="38"/>
        <end position="157"/>
    </location>
</feature>
<dbReference type="InterPro" id="IPR050111">
    <property type="entry name" value="C-type_lectin/snaclec_domain"/>
</dbReference>
<reference evidence="4" key="1">
    <citation type="submission" date="2018-11" db="EMBL/GenBank/DDBJ databases">
        <authorList>
            <person name="Alioto T."/>
            <person name="Alioto T."/>
        </authorList>
    </citation>
    <scope>NUCLEOTIDE SEQUENCE</scope>
</reference>
<dbReference type="InterPro" id="IPR016186">
    <property type="entry name" value="C-type_lectin-like/link_sf"/>
</dbReference>
<dbReference type="AlphaFoldDB" id="A0A8B6C6F4"/>
<evidence type="ECO:0000313" key="4">
    <source>
        <dbReference type="EMBL" id="VDH99989.1"/>
    </source>
</evidence>
<dbReference type="InterPro" id="IPR016187">
    <property type="entry name" value="CTDL_fold"/>
</dbReference>
<evidence type="ECO:0000256" key="1">
    <source>
        <dbReference type="ARBA" id="ARBA00023157"/>
    </source>
</evidence>
<accession>A0A8B6C6F4</accession>
<proteinExistence type="predicted"/>
<keyword evidence="1" id="KW-1015">Disulfide bond</keyword>
<dbReference type="PROSITE" id="PS51257">
    <property type="entry name" value="PROKAR_LIPOPROTEIN"/>
    <property type="match status" value="1"/>
</dbReference>
<dbReference type="CDD" id="cd00037">
    <property type="entry name" value="CLECT"/>
    <property type="match status" value="1"/>
</dbReference>
<dbReference type="InterPro" id="IPR018378">
    <property type="entry name" value="C-type_lectin_CS"/>
</dbReference>
<dbReference type="Proteomes" id="UP000596742">
    <property type="component" value="Unassembled WGS sequence"/>
</dbReference>
<organism evidence="4 5">
    <name type="scientific">Mytilus galloprovincialis</name>
    <name type="common">Mediterranean mussel</name>
    <dbReference type="NCBI Taxonomy" id="29158"/>
    <lineage>
        <taxon>Eukaryota</taxon>
        <taxon>Metazoa</taxon>
        <taxon>Spiralia</taxon>
        <taxon>Lophotrochozoa</taxon>
        <taxon>Mollusca</taxon>
        <taxon>Bivalvia</taxon>
        <taxon>Autobranchia</taxon>
        <taxon>Pteriomorphia</taxon>
        <taxon>Mytilida</taxon>
        <taxon>Mytiloidea</taxon>
        <taxon>Mytilidae</taxon>
        <taxon>Mytilinae</taxon>
        <taxon>Mytilus</taxon>
    </lineage>
</organism>
<feature type="chain" id="PRO_5033056620" description="C-type lectin domain-containing protein" evidence="2">
    <location>
        <begin position="27"/>
        <end position="203"/>
    </location>
</feature>
<keyword evidence="2" id="KW-0732">Signal</keyword>
<keyword evidence="5" id="KW-1185">Reference proteome</keyword>
<dbReference type="Pfam" id="PF00059">
    <property type="entry name" value="Lectin_C"/>
    <property type="match status" value="1"/>
</dbReference>
<dbReference type="PROSITE" id="PS50041">
    <property type="entry name" value="C_TYPE_LECTIN_2"/>
    <property type="match status" value="1"/>
</dbReference>
<dbReference type="PANTHER" id="PTHR22803">
    <property type="entry name" value="MANNOSE, PHOSPHOLIPASE, LECTIN RECEPTOR RELATED"/>
    <property type="match status" value="1"/>
</dbReference>
<dbReference type="OrthoDB" id="6153286at2759"/>
<protein>
    <recommendedName>
        <fullName evidence="3">C-type lectin domain-containing protein</fullName>
    </recommendedName>
</protein>
<gene>
    <name evidence="4" type="ORF">MGAL_10B079163</name>
</gene>
<dbReference type="Gene3D" id="3.10.100.10">
    <property type="entry name" value="Mannose-Binding Protein A, subunit A"/>
    <property type="match status" value="1"/>
</dbReference>
<dbReference type="InterPro" id="IPR001304">
    <property type="entry name" value="C-type_lectin-like"/>
</dbReference>
<evidence type="ECO:0000256" key="2">
    <source>
        <dbReference type="SAM" id="SignalP"/>
    </source>
</evidence>
<dbReference type="SUPFAM" id="SSF56436">
    <property type="entry name" value="C-type lectin-like"/>
    <property type="match status" value="1"/>
</dbReference>
<dbReference type="SMART" id="SM00034">
    <property type="entry name" value="CLECT"/>
    <property type="match status" value="1"/>
</dbReference>
<dbReference type="EMBL" id="UYJE01001192">
    <property type="protein sequence ID" value="VDH99989.1"/>
    <property type="molecule type" value="Genomic_DNA"/>
</dbReference>
<comment type="caution">
    <text evidence="4">The sequence shown here is derived from an EMBL/GenBank/DDBJ whole genome shotgun (WGS) entry which is preliminary data.</text>
</comment>
<evidence type="ECO:0000313" key="5">
    <source>
        <dbReference type="Proteomes" id="UP000596742"/>
    </source>
</evidence>
<evidence type="ECO:0000259" key="3">
    <source>
        <dbReference type="PROSITE" id="PS50041"/>
    </source>
</evidence>
<feature type="signal peptide" evidence="2">
    <location>
        <begin position="1"/>
        <end position="26"/>
    </location>
</feature>